<organism evidence="5 6">
    <name type="scientific">Congregibacter litoralis KT71</name>
    <dbReference type="NCBI Taxonomy" id="314285"/>
    <lineage>
        <taxon>Bacteria</taxon>
        <taxon>Pseudomonadati</taxon>
        <taxon>Pseudomonadota</taxon>
        <taxon>Gammaproteobacteria</taxon>
        <taxon>Cellvibrionales</taxon>
        <taxon>Halieaceae</taxon>
        <taxon>Congregibacter</taxon>
    </lineage>
</organism>
<dbReference type="RefSeq" id="WP_008293407.1">
    <property type="nucleotide sequence ID" value="NZ_CM002299.1"/>
</dbReference>
<dbReference type="AlphaFoldDB" id="A4A986"/>
<feature type="compositionally biased region" description="Acidic residues" evidence="2">
    <location>
        <begin position="227"/>
        <end position="245"/>
    </location>
</feature>
<keyword evidence="3" id="KW-1133">Transmembrane helix</keyword>
<keyword evidence="3" id="KW-0812">Transmembrane</keyword>
<dbReference type="SUPFAM" id="SSF110997">
    <property type="entry name" value="Sporulation related repeat"/>
    <property type="match status" value="1"/>
</dbReference>
<feature type="coiled-coil region" evidence="1">
    <location>
        <begin position="410"/>
        <end position="475"/>
    </location>
</feature>
<keyword evidence="3" id="KW-0472">Membrane</keyword>
<feature type="compositionally biased region" description="Acidic residues" evidence="2">
    <location>
        <begin position="178"/>
        <end position="202"/>
    </location>
</feature>
<proteinExistence type="predicted"/>
<feature type="transmembrane region" description="Helical" evidence="3">
    <location>
        <begin position="354"/>
        <end position="377"/>
    </location>
</feature>
<evidence type="ECO:0000256" key="2">
    <source>
        <dbReference type="SAM" id="MobiDB-lite"/>
    </source>
</evidence>
<evidence type="ECO:0000313" key="6">
    <source>
        <dbReference type="Proteomes" id="UP000019205"/>
    </source>
</evidence>
<dbReference type="Gene3D" id="3.30.70.1070">
    <property type="entry name" value="Sporulation related repeat"/>
    <property type="match status" value="1"/>
</dbReference>
<dbReference type="InterPro" id="IPR036680">
    <property type="entry name" value="SPOR-like_sf"/>
</dbReference>
<feature type="compositionally biased region" description="Acidic residues" evidence="2">
    <location>
        <begin position="146"/>
        <end position="161"/>
    </location>
</feature>
<name>A4A986_9GAMM</name>
<dbReference type="Pfam" id="PF05036">
    <property type="entry name" value="SPOR"/>
    <property type="match status" value="1"/>
</dbReference>
<dbReference type="STRING" id="314285.KT71_04945"/>
<evidence type="ECO:0000256" key="3">
    <source>
        <dbReference type="SAM" id="Phobius"/>
    </source>
</evidence>
<sequence length="573" mass="61849">MAREDEDPEIGASAGENSPSFTADDDIGRDSDPGTKDEDYRDFFVDRDDDSDPGFVDRDDDSAIPGADDDYQNVDPGYAAFASELDDPLADWPAPEVPLSELPEVRQQNDTPDDSFPSDSPVSVGTPETMGIPDTVSAEELPGSSLDDEELLFDDSGEESSDSNSPDLSDSDHLSAADEQDDPLADVEDYGVPEPIPEEDPEPVTTDEAALKRSSEASDYPELGVFTDDEDDHIDDPFAEAEVEESMASSDGGKSEEDMGQREAFSEDQENFEEEFVDDFLNDLDPPEDEELPAVEDYEEDLDPPLATLSPAAASSVEKAAPFETESMSKAEDEDPVVARPPVTAASMEEGRTFPLGMIAVVVVALLLLAVGGFGVMQQRSDMQAEIRDLQAKLATTVSPEEAEMERERQRQVQLQNESLSTELEALTAENDALAERLAELEALEAAQTRAAAEKRAQEEAAAEAAAQRRAAEAAAAARASKAPTTAAQSTVAAVKGPWFVNFGSYADRNIADRWANKLSVESGEVTVQTATAAGKTLYRVRVIGLADQDSAERVATALERQYQLPRLWVGKN</sequence>
<comment type="caution">
    <text evidence="5">The sequence shown here is derived from an EMBL/GenBank/DDBJ whole genome shotgun (WGS) entry which is preliminary data.</text>
</comment>
<reference evidence="5 6" key="2">
    <citation type="journal article" date="2009" name="PLoS ONE">
        <title>The photosynthetic apparatus and its regulation in the aerobic gammaproteobacterium Congregibacter litoralis gen. nov., sp. nov.</title>
        <authorList>
            <person name="Spring S."/>
            <person name="Lunsdorf H."/>
            <person name="Fuchs B.M."/>
            <person name="Tindall B.J."/>
        </authorList>
    </citation>
    <scope>NUCLEOTIDE SEQUENCE [LARGE SCALE GENOMIC DNA]</scope>
    <source>
        <strain evidence="5">KT71</strain>
    </source>
</reference>
<feature type="compositionally biased region" description="Acidic residues" evidence="2">
    <location>
        <begin position="47"/>
        <end position="72"/>
    </location>
</feature>
<evidence type="ECO:0000313" key="5">
    <source>
        <dbReference type="EMBL" id="EAQ97628.1"/>
    </source>
</evidence>
<dbReference type="Proteomes" id="UP000019205">
    <property type="component" value="Chromosome"/>
</dbReference>
<keyword evidence="6" id="KW-1185">Reference proteome</keyword>
<protein>
    <submittedName>
        <fullName evidence="5">Sporulation related protein domain protein</fullName>
    </submittedName>
</protein>
<feature type="region of interest" description="Disordered" evidence="2">
    <location>
        <begin position="1"/>
        <end position="295"/>
    </location>
</feature>
<accession>A4A986</accession>
<gene>
    <name evidence="5" type="ORF">KT71_04945</name>
</gene>
<reference evidence="5 6" key="1">
    <citation type="journal article" date="2007" name="Proc. Natl. Acad. Sci. U.S.A.">
        <title>Characterization of a marine gammaproteobacterium capable of aerobic anoxygenic photosynthesis.</title>
        <authorList>
            <person name="Fuchs B.M."/>
            <person name="Spring S."/>
            <person name="Teeling H."/>
            <person name="Quast C."/>
            <person name="Wulf J."/>
            <person name="Schattenhofer M."/>
            <person name="Yan S."/>
            <person name="Ferriera S."/>
            <person name="Johnson J."/>
            <person name="Glockner F.O."/>
            <person name="Amann R."/>
        </authorList>
    </citation>
    <scope>NUCLEOTIDE SEQUENCE [LARGE SCALE GENOMIC DNA]</scope>
    <source>
        <strain evidence="5">KT71</strain>
    </source>
</reference>
<evidence type="ECO:0000256" key="1">
    <source>
        <dbReference type="SAM" id="Coils"/>
    </source>
</evidence>
<dbReference type="InterPro" id="IPR007730">
    <property type="entry name" value="SPOR-like_dom"/>
</dbReference>
<evidence type="ECO:0000259" key="4">
    <source>
        <dbReference type="PROSITE" id="PS51724"/>
    </source>
</evidence>
<dbReference type="eggNOG" id="COG3087">
    <property type="taxonomic scope" value="Bacteria"/>
</dbReference>
<feature type="compositionally biased region" description="Basic and acidic residues" evidence="2">
    <location>
        <begin position="26"/>
        <end position="46"/>
    </location>
</feature>
<feature type="domain" description="SPOR" evidence="4">
    <location>
        <begin position="493"/>
        <end position="572"/>
    </location>
</feature>
<feature type="compositionally biased region" description="Basic and acidic residues" evidence="2">
    <location>
        <begin position="253"/>
        <end position="265"/>
    </location>
</feature>
<dbReference type="HOGENOM" id="CLU_501317_0_0_6"/>
<dbReference type="EMBL" id="AAOA02000002">
    <property type="protein sequence ID" value="EAQ97628.1"/>
    <property type="molecule type" value="Genomic_DNA"/>
</dbReference>
<dbReference type="GO" id="GO:0042834">
    <property type="term" value="F:peptidoglycan binding"/>
    <property type="evidence" value="ECO:0007669"/>
    <property type="project" value="InterPro"/>
</dbReference>
<feature type="compositionally biased region" description="Acidic residues" evidence="2">
    <location>
        <begin position="266"/>
        <end position="295"/>
    </location>
</feature>
<dbReference type="PROSITE" id="PS51724">
    <property type="entry name" value="SPOR"/>
    <property type="match status" value="1"/>
</dbReference>
<keyword evidence="1" id="KW-0175">Coiled coil</keyword>
<dbReference type="OrthoDB" id="5740403at2"/>
<feature type="region of interest" description="Disordered" evidence="2">
    <location>
        <begin position="313"/>
        <end position="337"/>
    </location>
</feature>